<dbReference type="InterPro" id="IPR050708">
    <property type="entry name" value="T6SS_VgrG/RHS"/>
</dbReference>
<dbReference type="PANTHER" id="PTHR32305:SF15">
    <property type="entry name" value="PROTEIN RHSA-RELATED"/>
    <property type="match status" value="1"/>
</dbReference>
<sequence>MRSRETGSLIGSEEFRYDPWGNLIEKRSKHSKLQHFAYDCENRLVKAETYVGDRLESTGQYRYDSLGRRVAKGLKSMVRSSRSAFSSKALRMLREETPGQSILYQCEPGRYAPLARVDQVEGEGQKVYYFRTDQIGTLLELTDSDGKIVWQATYRSWGEIELLKINQVEQNLRFQGQYLDSETALHQGRGTQRKMYYGIGIIIHLGPIRPLNRYFWATAKLAKILTGGSSSEFFKIAVGLRKPRAYKAQSEPKIPMRPPISQLQMNIK</sequence>
<gene>
    <name evidence="2" type="ORF">BGP82_00605</name>
</gene>
<accession>A0A2S3XD19</accession>
<reference evidence="2 3" key="2">
    <citation type="submission" date="2018-03" db="EMBL/GenBank/DDBJ databases">
        <title>Draft genome of Pseudomonas putida strain KH-18-2.</title>
        <authorList>
            <person name="Yoshizawa S."/>
            <person name="Khan N.H."/>
            <person name="Nishimura M."/>
            <person name="Chiura H.X."/>
            <person name="Ogura Y."/>
            <person name="Hayashi T."/>
            <person name="Kogure K."/>
        </authorList>
    </citation>
    <scope>NUCLEOTIDE SEQUENCE [LARGE SCALE GENOMIC DNA]</scope>
    <source>
        <strain evidence="2 3">KH-18-2</strain>
    </source>
</reference>
<organism evidence="2 3">
    <name type="scientific">Pseudomonas putida</name>
    <name type="common">Arthrobacter siderocapsulatus</name>
    <dbReference type="NCBI Taxonomy" id="303"/>
    <lineage>
        <taxon>Bacteria</taxon>
        <taxon>Pseudomonadati</taxon>
        <taxon>Pseudomonadota</taxon>
        <taxon>Gammaproteobacteria</taxon>
        <taxon>Pseudomonadales</taxon>
        <taxon>Pseudomonadaceae</taxon>
        <taxon>Pseudomonas</taxon>
    </lineage>
</organism>
<comment type="caution">
    <text evidence="2">The sequence shown here is derived from an EMBL/GenBank/DDBJ whole genome shotgun (WGS) entry which is preliminary data.</text>
</comment>
<dbReference type="AlphaFoldDB" id="A0A2S3XD19"/>
<protein>
    <recommendedName>
        <fullName evidence="1">RHS protein conserved region domain-containing protein</fullName>
    </recommendedName>
</protein>
<dbReference type="Pfam" id="PF03527">
    <property type="entry name" value="RHS"/>
    <property type="match status" value="1"/>
</dbReference>
<dbReference type="InterPro" id="IPR001826">
    <property type="entry name" value="RHS"/>
</dbReference>
<feature type="domain" description="RHS protein conserved region" evidence="1">
    <location>
        <begin position="127"/>
        <end position="160"/>
    </location>
</feature>
<evidence type="ECO:0000313" key="2">
    <source>
        <dbReference type="EMBL" id="POG12992.1"/>
    </source>
</evidence>
<proteinExistence type="predicted"/>
<dbReference type="Proteomes" id="UP000237378">
    <property type="component" value="Unassembled WGS sequence"/>
</dbReference>
<evidence type="ECO:0000259" key="1">
    <source>
        <dbReference type="Pfam" id="PF03527"/>
    </source>
</evidence>
<dbReference type="PANTHER" id="PTHR32305">
    <property type="match status" value="1"/>
</dbReference>
<dbReference type="EMBL" id="MING01000019">
    <property type="protein sequence ID" value="POG12992.1"/>
    <property type="molecule type" value="Genomic_DNA"/>
</dbReference>
<dbReference type="Gene3D" id="2.180.10.10">
    <property type="entry name" value="RHS repeat-associated core"/>
    <property type="match status" value="1"/>
</dbReference>
<name>A0A2S3XD19_PSEPU</name>
<reference evidence="2 3" key="1">
    <citation type="submission" date="2016-08" db="EMBL/GenBank/DDBJ databases">
        <authorList>
            <person name="Seilhamer J.J."/>
        </authorList>
    </citation>
    <scope>NUCLEOTIDE SEQUENCE [LARGE SCALE GENOMIC DNA]</scope>
    <source>
        <strain evidence="2 3">KH-18-2</strain>
    </source>
</reference>
<evidence type="ECO:0000313" key="3">
    <source>
        <dbReference type="Proteomes" id="UP000237378"/>
    </source>
</evidence>